<dbReference type="Gene3D" id="3.40.50.410">
    <property type="entry name" value="von Willebrand factor, type A domain"/>
    <property type="match status" value="1"/>
</dbReference>
<dbReference type="InterPro" id="IPR029062">
    <property type="entry name" value="Class_I_gatase-like"/>
</dbReference>
<organism evidence="2 3">
    <name type="scientific">Flagellimonas lutaonensis</name>
    <dbReference type="NCBI Taxonomy" id="516051"/>
    <lineage>
        <taxon>Bacteria</taxon>
        <taxon>Pseudomonadati</taxon>
        <taxon>Bacteroidota</taxon>
        <taxon>Flavobacteriia</taxon>
        <taxon>Flavobacteriales</taxon>
        <taxon>Flavobacteriaceae</taxon>
        <taxon>Flagellimonas</taxon>
    </lineage>
</organism>
<accession>A0A0D5YVF7</accession>
<feature type="transmembrane region" description="Helical" evidence="1">
    <location>
        <begin position="6"/>
        <end position="26"/>
    </location>
</feature>
<name>A0A0D5YVF7_9FLAO</name>
<keyword evidence="1" id="KW-1133">Transmembrane helix</keyword>
<evidence type="ECO:0000313" key="2">
    <source>
        <dbReference type="EMBL" id="AKA36302.1"/>
    </source>
</evidence>
<dbReference type="KEGG" id="mlt:VC82_2745"/>
<proteinExistence type="predicted"/>
<evidence type="ECO:0008006" key="4">
    <source>
        <dbReference type="Google" id="ProtNLM"/>
    </source>
</evidence>
<sequence length="675" mass="76171">MQTQTILLIVLAIAISLGLAYWQYLYKAKWSKLKGGLFFLRFLGLLTVLVLLINPKFVKQENYLEKPNLVLAVDNSRSVQLLNGTDAAISFLEMLRSQNDLGNRFEVFDYAFDASLTNNDSIGFDGNFTNIHEAIESISQAHDQKNTALVLITDGNQNLGFDYQYQPYDDNLTIFPVAVGDTTQYEDFRVERINLNRYAFLNNKFPLEASLVYEGRGPKSTVVRVSMDGQTVHRATVSFTPEVNSHNLNVLLQAKDVGNKTITVSMGELPNERNVANNVKQAAIEVVDERTRVALISKVLHPDMAALKRAIESNEQRQVFFLKPNVSTSTLDDYDVLILYQPDNSFSKIFEYVENRGVGVFTIAGEKTDWNFLNGAQGSYTKENFQQTEDVFPVKNDAFPLFDISDFSAADLPPLKTDLGELLIIRPHEPLFFQRIRGVDLPTPLLTLITEPRKEVLLLGNDIWKWRVETYRQNGSFESFDALMGRLLLNLTSNTSKKRLTLRYEPIYDGQSKALISASYFDEAFVFDKNASLTLTVRNVETQASRTFPLLLKGNRYEVDLSDLDAGTYAFTVEVSGSGLSESGQFTILDFDLEAQFLSTNDHKLAQLAANTGGDVFYPDQVDELVQKLIGDQRFLPIQKGRQNIVSLIDFRILLGLLAITLAAEWFIRKYNGLL</sequence>
<evidence type="ECO:0000256" key="1">
    <source>
        <dbReference type="SAM" id="Phobius"/>
    </source>
</evidence>
<dbReference type="RefSeq" id="WP_045802860.1">
    <property type="nucleotide sequence ID" value="NZ_CP011071.1"/>
</dbReference>
<protein>
    <recommendedName>
        <fullName evidence="4">VWA domain-containing protein</fullName>
    </recommendedName>
</protein>
<evidence type="ECO:0000313" key="3">
    <source>
        <dbReference type="Proteomes" id="UP000032726"/>
    </source>
</evidence>
<dbReference type="AlphaFoldDB" id="A0A0D5YVF7"/>
<feature type="transmembrane region" description="Helical" evidence="1">
    <location>
        <begin position="38"/>
        <end position="58"/>
    </location>
</feature>
<dbReference type="Proteomes" id="UP000032726">
    <property type="component" value="Chromosome"/>
</dbReference>
<dbReference type="InterPro" id="IPR036465">
    <property type="entry name" value="vWFA_dom_sf"/>
</dbReference>
<keyword evidence="1" id="KW-0812">Transmembrane</keyword>
<dbReference type="SUPFAM" id="SSF52317">
    <property type="entry name" value="Class I glutamine amidotransferase-like"/>
    <property type="match status" value="1"/>
</dbReference>
<dbReference type="HOGENOM" id="CLU_025060_0_0_10"/>
<dbReference type="STRING" id="516051.VC82_2745"/>
<reference evidence="2 3" key="1">
    <citation type="submission" date="2015-03" db="EMBL/GenBank/DDBJ databases">
        <title>Complete genome sequence of Muricauda lutaonensis CC-HSB-11T, isolated from a coastal hot spring.</title>
        <authorList>
            <person name="Kim K.M."/>
        </authorList>
    </citation>
    <scope>NUCLEOTIDE SEQUENCE [LARGE SCALE GENOMIC DNA]</scope>
    <source>
        <strain evidence="2 3">CC-HSB-11</strain>
    </source>
</reference>
<dbReference type="PANTHER" id="PTHR37947:SF1">
    <property type="entry name" value="BLL2462 PROTEIN"/>
    <property type="match status" value="1"/>
</dbReference>
<dbReference type="OrthoDB" id="9763076at2"/>
<keyword evidence="1" id="KW-0472">Membrane</keyword>
<dbReference type="PANTHER" id="PTHR37947">
    <property type="entry name" value="BLL2462 PROTEIN"/>
    <property type="match status" value="1"/>
</dbReference>
<dbReference type="SUPFAM" id="SSF53300">
    <property type="entry name" value="vWA-like"/>
    <property type="match status" value="1"/>
</dbReference>
<gene>
    <name evidence="2" type="ORF">VC82_2745</name>
</gene>
<keyword evidence="3" id="KW-1185">Reference proteome</keyword>
<dbReference type="EMBL" id="CP011071">
    <property type="protein sequence ID" value="AKA36302.1"/>
    <property type="molecule type" value="Genomic_DNA"/>
</dbReference>
<dbReference type="PATRIC" id="fig|516051.4.peg.2814"/>